<evidence type="ECO:0000313" key="2">
    <source>
        <dbReference type="Proteomes" id="UP001486888"/>
    </source>
</evidence>
<evidence type="ECO:0008006" key="3">
    <source>
        <dbReference type="Google" id="ProtNLM"/>
    </source>
</evidence>
<evidence type="ECO:0000313" key="1">
    <source>
        <dbReference type="EMBL" id="XAO45131.1"/>
    </source>
</evidence>
<dbReference type="SUPFAM" id="SSF52540">
    <property type="entry name" value="P-loop containing nucleoside triphosphate hydrolases"/>
    <property type="match status" value="1"/>
</dbReference>
<accession>A0AAU6WAW3</accession>
<sequence length="322" mass="34768">MSGDPRIVELCAAIAVGAAVRIIQCTDPDTLEADIAGPVLWGSDMAEEAHNDKHRVDVLVGLESAASGLWSLASRFPQARVALLPSAGQWLGEYLGLWAMRAGHGHTLSLGATAGGLGTSTLALLLAHAGTLSGLHSIVIDMDPHSRSLWPRATKRPPTGIGWEELRLSGGRLAAHQLAETLPRISNTSVLTWSQSNEHDLVEEQLMIRLLAAARQGFDFVVLDSGRFPHPQQTVINQFIDRQVFTASSSALPRHGEVVLCGEQRARYEANIGVEITGAFPFTSRIIKAEHRGELFDCFKSRGLRQSLANLCLLPQVQGQIS</sequence>
<dbReference type="KEGG" id="gey:QMQ05_12325"/>
<gene>
    <name evidence="1" type="ORF">QMQ05_12325</name>
</gene>
<keyword evidence="2" id="KW-1185">Reference proteome</keyword>
<reference evidence="1 2" key="1">
    <citation type="submission" date="2023-05" db="EMBL/GenBank/DDBJ databases">
        <title>Glutamicibacter sp. B1, complete genome.</title>
        <authorList>
            <person name="Long Y.H."/>
            <person name="Fang T."/>
            <person name="Li X.Y."/>
        </authorList>
    </citation>
    <scope>NUCLEOTIDE SEQUENCE [LARGE SCALE GENOMIC DNA]</scope>
    <source>
        <strain evidence="1 2">B1</strain>
    </source>
</reference>
<protein>
    <recommendedName>
        <fullName evidence="3">CobQ/CobB/MinD/ParA nucleotide binding domain-containing protein</fullName>
    </recommendedName>
</protein>
<organism evidence="1 2">
    <name type="scientific">Glutamicibacter ectropisis</name>
    <dbReference type="NCBI Taxonomy" id="3046593"/>
    <lineage>
        <taxon>Bacteria</taxon>
        <taxon>Bacillati</taxon>
        <taxon>Actinomycetota</taxon>
        <taxon>Actinomycetes</taxon>
        <taxon>Micrococcales</taxon>
        <taxon>Micrococcaceae</taxon>
        <taxon>Glutamicibacter</taxon>
    </lineage>
</organism>
<proteinExistence type="predicted"/>
<dbReference type="Gene3D" id="3.40.50.300">
    <property type="entry name" value="P-loop containing nucleotide triphosphate hydrolases"/>
    <property type="match status" value="1"/>
</dbReference>
<dbReference type="RefSeq" id="WP_345470406.1">
    <property type="nucleotide sequence ID" value="NZ_CP125942.1"/>
</dbReference>
<dbReference type="AlphaFoldDB" id="A0AAU6WAW3"/>
<dbReference type="EMBL" id="CP125942">
    <property type="protein sequence ID" value="XAO45131.1"/>
    <property type="molecule type" value="Genomic_DNA"/>
</dbReference>
<dbReference type="Proteomes" id="UP001486888">
    <property type="component" value="Chromosome"/>
</dbReference>
<name>A0AAU6WAW3_9MICC</name>
<dbReference type="InterPro" id="IPR027417">
    <property type="entry name" value="P-loop_NTPase"/>
</dbReference>